<name>A0A9P0KFC4_ACAOB</name>
<dbReference type="EMBL" id="CAKOFQ010006810">
    <property type="protein sequence ID" value="CAH1973544.1"/>
    <property type="molecule type" value="Genomic_DNA"/>
</dbReference>
<comment type="caution">
    <text evidence="2">The sequence shown here is derived from an EMBL/GenBank/DDBJ whole genome shotgun (WGS) entry which is preliminary data.</text>
</comment>
<evidence type="ECO:0000313" key="3">
    <source>
        <dbReference type="Proteomes" id="UP001152888"/>
    </source>
</evidence>
<reference evidence="2" key="1">
    <citation type="submission" date="2022-03" db="EMBL/GenBank/DDBJ databases">
        <authorList>
            <person name="Sayadi A."/>
        </authorList>
    </citation>
    <scope>NUCLEOTIDE SEQUENCE</scope>
</reference>
<evidence type="ECO:0000256" key="1">
    <source>
        <dbReference type="SAM" id="MobiDB-lite"/>
    </source>
</evidence>
<feature type="compositionally biased region" description="Basic and acidic residues" evidence="1">
    <location>
        <begin position="15"/>
        <end position="30"/>
    </location>
</feature>
<feature type="compositionally biased region" description="Polar residues" evidence="1">
    <location>
        <begin position="31"/>
        <end position="40"/>
    </location>
</feature>
<keyword evidence="3" id="KW-1185">Reference proteome</keyword>
<dbReference type="Proteomes" id="UP001152888">
    <property type="component" value="Unassembled WGS sequence"/>
</dbReference>
<organism evidence="2 3">
    <name type="scientific">Acanthoscelides obtectus</name>
    <name type="common">Bean weevil</name>
    <name type="synonym">Bruchus obtectus</name>
    <dbReference type="NCBI Taxonomy" id="200917"/>
    <lineage>
        <taxon>Eukaryota</taxon>
        <taxon>Metazoa</taxon>
        <taxon>Ecdysozoa</taxon>
        <taxon>Arthropoda</taxon>
        <taxon>Hexapoda</taxon>
        <taxon>Insecta</taxon>
        <taxon>Pterygota</taxon>
        <taxon>Neoptera</taxon>
        <taxon>Endopterygota</taxon>
        <taxon>Coleoptera</taxon>
        <taxon>Polyphaga</taxon>
        <taxon>Cucujiformia</taxon>
        <taxon>Chrysomeloidea</taxon>
        <taxon>Chrysomelidae</taxon>
        <taxon>Bruchinae</taxon>
        <taxon>Bruchini</taxon>
        <taxon>Acanthoscelides</taxon>
    </lineage>
</organism>
<proteinExistence type="predicted"/>
<evidence type="ECO:0000313" key="2">
    <source>
        <dbReference type="EMBL" id="CAH1973544.1"/>
    </source>
</evidence>
<gene>
    <name evidence="2" type="ORF">ACAOBT_LOCUS10610</name>
</gene>
<sequence>MYHRRISGPGVNLVKSRDTRSLINSERSDKNGSNSNNRVSYNPENVFVITLDKSQGGFAVSDFINVPVKIHRTTDPCSI</sequence>
<feature type="region of interest" description="Disordered" evidence="1">
    <location>
        <begin position="1"/>
        <end position="40"/>
    </location>
</feature>
<dbReference type="AlphaFoldDB" id="A0A9P0KFC4"/>
<accession>A0A9P0KFC4</accession>
<protein>
    <submittedName>
        <fullName evidence="2">Uncharacterized protein</fullName>
    </submittedName>
</protein>